<accession>A0A6M0RWJ6</accession>
<keyword evidence="5" id="KW-0804">Transcription</keyword>
<dbReference type="SUPFAM" id="SSF46785">
    <property type="entry name" value="Winged helix' DNA-binding domain"/>
    <property type="match status" value="1"/>
</dbReference>
<dbReference type="GO" id="GO:0003700">
    <property type="term" value="F:DNA-binding transcription factor activity"/>
    <property type="evidence" value="ECO:0007669"/>
    <property type="project" value="InterPro"/>
</dbReference>
<protein>
    <submittedName>
        <fullName evidence="7">MarR family transcriptional regulator</fullName>
    </submittedName>
</protein>
<dbReference type="SMART" id="SM00347">
    <property type="entry name" value="HTH_MARR"/>
    <property type="match status" value="1"/>
</dbReference>
<reference evidence="7 8" key="1">
    <citation type="journal article" date="2020" name="Microb. Ecol.">
        <title>Ecogenomics of the Marine Benthic Filamentous Cyanobacterium Adonisia.</title>
        <authorList>
            <person name="Walter J.M."/>
            <person name="Coutinho F.H."/>
            <person name="Leomil L."/>
            <person name="Hargreaves P.I."/>
            <person name="Campeao M.E."/>
            <person name="Vieira V.V."/>
            <person name="Silva B.S."/>
            <person name="Fistarol G.O."/>
            <person name="Salomon P.S."/>
            <person name="Sawabe T."/>
            <person name="Mino S."/>
            <person name="Hosokawa M."/>
            <person name="Miyashita H."/>
            <person name="Maruyama F."/>
            <person name="van Verk M.C."/>
            <person name="Dutilh B.E."/>
            <person name="Thompson C.C."/>
            <person name="Thompson F.L."/>
        </authorList>
    </citation>
    <scope>NUCLEOTIDE SEQUENCE [LARGE SCALE GENOMIC DNA]</scope>
    <source>
        <strain evidence="7 8">CCMR0081</strain>
    </source>
</reference>
<evidence type="ECO:0000256" key="3">
    <source>
        <dbReference type="ARBA" id="ARBA00023015"/>
    </source>
</evidence>
<evidence type="ECO:0000259" key="6">
    <source>
        <dbReference type="PROSITE" id="PS50995"/>
    </source>
</evidence>
<dbReference type="InterPro" id="IPR036388">
    <property type="entry name" value="WH-like_DNA-bd_sf"/>
</dbReference>
<evidence type="ECO:0000256" key="2">
    <source>
        <dbReference type="ARBA" id="ARBA00022490"/>
    </source>
</evidence>
<keyword evidence="4" id="KW-0238">DNA-binding</keyword>
<dbReference type="FunFam" id="1.10.10.10:FF:000163">
    <property type="entry name" value="MarR family transcriptional regulator"/>
    <property type="match status" value="1"/>
</dbReference>
<dbReference type="PRINTS" id="PR00598">
    <property type="entry name" value="HTHMARR"/>
</dbReference>
<evidence type="ECO:0000313" key="7">
    <source>
        <dbReference type="EMBL" id="NEZ60604.1"/>
    </source>
</evidence>
<dbReference type="InterPro" id="IPR036390">
    <property type="entry name" value="WH_DNA-bd_sf"/>
</dbReference>
<comment type="subcellular location">
    <subcellularLocation>
        <location evidence="1">Cytoplasm</location>
    </subcellularLocation>
</comment>
<dbReference type="EMBL" id="QXHD01000004">
    <property type="protein sequence ID" value="NEZ60604.1"/>
    <property type="molecule type" value="Genomic_DNA"/>
</dbReference>
<name>A0A6M0RWJ6_9CYAN</name>
<dbReference type="PROSITE" id="PS50995">
    <property type="entry name" value="HTH_MARR_2"/>
    <property type="match status" value="1"/>
</dbReference>
<dbReference type="GO" id="GO:0006950">
    <property type="term" value="P:response to stress"/>
    <property type="evidence" value="ECO:0007669"/>
    <property type="project" value="TreeGrafter"/>
</dbReference>
<dbReference type="GO" id="GO:0005737">
    <property type="term" value="C:cytoplasm"/>
    <property type="evidence" value="ECO:0007669"/>
    <property type="project" value="UniProtKB-SubCell"/>
</dbReference>
<evidence type="ECO:0000256" key="4">
    <source>
        <dbReference type="ARBA" id="ARBA00023125"/>
    </source>
</evidence>
<dbReference type="RefSeq" id="WP_163703018.1">
    <property type="nucleotide sequence ID" value="NZ_QXHD01000004.1"/>
</dbReference>
<dbReference type="InterPro" id="IPR039422">
    <property type="entry name" value="MarR/SlyA-like"/>
</dbReference>
<dbReference type="Proteomes" id="UP000481033">
    <property type="component" value="Unassembled WGS sequence"/>
</dbReference>
<dbReference type="PANTHER" id="PTHR33164:SF5">
    <property type="entry name" value="ORGANIC HYDROPEROXIDE RESISTANCE TRANSCRIPTIONAL REGULATOR"/>
    <property type="match status" value="1"/>
</dbReference>
<dbReference type="Gene3D" id="1.10.10.10">
    <property type="entry name" value="Winged helix-like DNA-binding domain superfamily/Winged helix DNA-binding domain"/>
    <property type="match status" value="1"/>
</dbReference>
<evidence type="ECO:0000256" key="5">
    <source>
        <dbReference type="ARBA" id="ARBA00023163"/>
    </source>
</evidence>
<dbReference type="AlphaFoldDB" id="A0A6M0RWJ6"/>
<gene>
    <name evidence="7" type="ORF">DXZ20_34190</name>
</gene>
<organism evidence="7 8">
    <name type="scientific">Adonisia turfae CCMR0081</name>
    <dbReference type="NCBI Taxonomy" id="2292702"/>
    <lineage>
        <taxon>Bacteria</taxon>
        <taxon>Bacillati</taxon>
        <taxon>Cyanobacteriota</taxon>
        <taxon>Adonisia</taxon>
        <taxon>Adonisia turfae</taxon>
    </lineage>
</organism>
<evidence type="ECO:0000313" key="8">
    <source>
        <dbReference type="Proteomes" id="UP000481033"/>
    </source>
</evidence>
<keyword evidence="3" id="KW-0805">Transcription regulation</keyword>
<dbReference type="Pfam" id="PF22381">
    <property type="entry name" value="Staph_reg_Sar_Rot"/>
    <property type="match status" value="1"/>
</dbReference>
<feature type="domain" description="HTH marR-type" evidence="6">
    <location>
        <begin position="15"/>
        <end position="145"/>
    </location>
</feature>
<dbReference type="GO" id="GO:0003677">
    <property type="term" value="F:DNA binding"/>
    <property type="evidence" value="ECO:0007669"/>
    <property type="project" value="UniProtKB-KW"/>
</dbReference>
<keyword evidence="2" id="KW-0963">Cytoplasm</keyword>
<comment type="caution">
    <text evidence="7">The sequence shown here is derived from an EMBL/GenBank/DDBJ whole genome shotgun (WGS) entry which is preliminary data.</text>
</comment>
<keyword evidence="8" id="KW-1185">Reference proteome</keyword>
<dbReference type="InterPro" id="IPR055166">
    <property type="entry name" value="Transc_reg_Sar_Rot_HTH"/>
</dbReference>
<evidence type="ECO:0000256" key="1">
    <source>
        <dbReference type="ARBA" id="ARBA00004496"/>
    </source>
</evidence>
<dbReference type="InterPro" id="IPR000835">
    <property type="entry name" value="HTH_MarR-typ"/>
</dbReference>
<proteinExistence type="predicted"/>
<sequence>MVDSISHPSEFLQFDDFLCFALYAANHAMNRAYKPLLDKIGLTYPQYIVMVVLWEKDGQAVRELGERLFLASNTLTPLLKRLEKMGYVTRQRDPKDERKVLIYLTQVGKTLKQDVLEIPGCIINATGLTSSNLEALQEQLSLLRKNLETALETGTID</sequence>
<dbReference type="PANTHER" id="PTHR33164">
    <property type="entry name" value="TRANSCRIPTIONAL REGULATOR, MARR FAMILY"/>
    <property type="match status" value="1"/>
</dbReference>